<feature type="region of interest" description="Disordered" evidence="1">
    <location>
        <begin position="154"/>
        <end position="180"/>
    </location>
</feature>
<comment type="caution">
    <text evidence="2">The sequence shown here is derived from an EMBL/GenBank/DDBJ whole genome shotgun (WGS) entry which is preliminary data.</text>
</comment>
<keyword evidence="3" id="KW-1185">Reference proteome</keyword>
<feature type="region of interest" description="Disordered" evidence="1">
    <location>
        <begin position="22"/>
        <end position="117"/>
    </location>
</feature>
<dbReference type="RefSeq" id="WP_132122260.1">
    <property type="nucleotide sequence ID" value="NZ_SLWS01000007.1"/>
</dbReference>
<evidence type="ECO:0000256" key="1">
    <source>
        <dbReference type="SAM" id="MobiDB-lite"/>
    </source>
</evidence>
<sequence>MSAAARGAAASQGALRAQVGKATGLTAGIRFPKAAGSSSAERMYQEARERLRPVPPRVPQPVRPSPAELEYQQARERLRPVPPRAPRPVAPSQAEREYQQAHQNLRPTRTNPRPDLPEMIAGRGHDGRTRYLQPGDAYALPLRNKGRTLGTVFPTQPDDEHVDPQWTQQLSSRSRVRSVDPRTDQVLGTFRTNLNGRLHHAVYASAHADKHEFTVNVPLAPGLEKPPGAATHVLADGSTTMTIRVKGAPYARIVASNDYFQQAVHEMPSVPLVLLSCKAGALGGSAAASFTQHLPGLGTRPVFAGTHAVVLDADHTGSHLGVDAPGRFKQMNPQSRFR</sequence>
<accession>A0A4R2J9K3</accession>
<feature type="compositionally biased region" description="Polar residues" evidence="1">
    <location>
        <begin position="100"/>
        <end position="111"/>
    </location>
</feature>
<proteinExistence type="predicted"/>
<protein>
    <submittedName>
        <fullName evidence="2">Uncharacterized protein</fullName>
    </submittedName>
</protein>
<dbReference type="AlphaFoldDB" id="A0A4R2J9K3"/>
<dbReference type="EMBL" id="SLWS01000007">
    <property type="protein sequence ID" value="TCO56011.1"/>
    <property type="molecule type" value="Genomic_DNA"/>
</dbReference>
<organism evidence="2 3">
    <name type="scientific">Actinocrispum wychmicini</name>
    <dbReference type="NCBI Taxonomy" id="1213861"/>
    <lineage>
        <taxon>Bacteria</taxon>
        <taxon>Bacillati</taxon>
        <taxon>Actinomycetota</taxon>
        <taxon>Actinomycetes</taxon>
        <taxon>Pseudonocardiales</taxon>
        <taxon>Pseudonocardiaceae</taxon>
        <taxon>Actinocrispum</taxon>
    </lineage>
</organism>
<gene>
    <name evidence="2" type="ORF">EV192_107436</name>
</gene>
<reference evidence="2 3" key="1">
    <citation type="submission" date="2019-03" db="EMBL/GenBank/DDBJ databases">
        <title>Genomic Encyclopedia of Type Strains, Phase IV (KMG-IV): sequencing the most valuable type-strain genomes for metagenomic binning, comparative biology and taxonomic classification.</title>
        <authorList>
            <person name="Goeker M."/>
        </authorList>
    </citation>
    <scope>NUCLEOTIDE SEQUENCE [LARGE SCALE GENOMIC DNA]</scope>
    <source>
        <strain evidence="2 3">DSM 45934</strain>
    </source>
</reference>
<feature type="compositionally biased region" description="Pro residues" evidence="1">
    <location>
        <begin position="53"/>
        <end position="64"/>
    </location>
</feature>
<evidence type="ECO:0000313" key="3">
    <source>
        <dbReference type="Proteomes" id="UP000295680"/>
    </source>
</evidence>
<feature type="compositionally biased region" description="Pro residues" evidence="1">
    <location>
        <begin position="80"/>
        <end position="89"/>
    </location>
</feature>
<feature type="compositionally biased region" description="Basic and acidic residues" evidence="1">
    <location>
        <begin position="43"/>
        <end position="52"/>
    </location>
</feature>
<dbReference type="OrthoDB" id="3314917at2"/>
<name>A0A4R2J9K3_9PSEU</name>
<evidence type="ECO:0000313" key="2">
    <source>
        <dbReference type="EMBL" id="TCO56011.1"/>
    </source>
</evidence>
<dbReference type="Proteomes" id="UP000295680">
    <property type="component" value="Unassembled WGS sequence"/>
</dbReference>